<dbReference type="InterPro" id="IPR017972">
    <property type="entry name" value="Cyt_P450_CS"/>
</dbReference>
<dbReference type="Gene3D" id="1.10.630.10">
    <property type="entry name" value="Cytochrome P450"/>
    <property type="match status" value="1"/>
</dbReference>
<dbReference type="InterPro" id="IPR050196">
    <property type="entry name" value="Cytochrome_P450_Monoox"/>
</dbReference>
<dbReference type="InterPro" id="IPR002403">
    <property type="entry name" value="Cyt_P450_E_grp-IV"/>
</dbReference>
<evidence type="ECO:0000313" key="16">
    <source>
        <dbReference type="EMBL" id="KAJ3642889.1"/>
    </source>
</evidence>
<evidence type="ECO:0000256" key="11">
    <source>
        <dbReference type="ARBA" id="ARBA00023004"/>
    </source>
</evidence>
<dbReference type="SUPFAM" id="SSF48264">
    <property type="entry name" value="Cytochrome P450"/>
    <property type="match status" value="1"/>
</dbReference>
<dbReference type="Pfam" id="PF00067">
    <property type="entry name" value="p450"/>
    <property type="match status" value="1"/>
</dbReference>
<name>A0AA38HSF8_9CUCU</name>
<keyword evidence="17" id="KW-1185">Reference proteome</keyword>
<evidence type="ECO:0000256" key="10">
    <source>
        <dbReference type="ARBA" id="ARBA00023002"/>
    </source>
</evidence>
<dbReference type="CDD" id="cd20628">
    <property type="entry name" value="CYP4"/>
    <property type="match status" value="1"/>
</dbReference>
<dbReference type="EMBL" id="JALNTZ010000008">
    <property type="protein sequence ID" value="KAJ3642889.1"/>
    <property type="molecule type" value="Genomic_DNA"/>
</dbReference>
<evidence type="ECO:0000256" key="4">
    <source>
        <dbReference type="ARBA" id="ARBA00004406"/>
    </source>
</evidence>
<keyword evidence="10 15" id="KW-0560">Oxidoreductase</keyword>
<dbReference type="PANTHER" id="PTHR24291:SF189">
    <property type="entry name" value="CYTOCHROME P450 4C3-RELATED"/>
    <property type="match status" value="1"/>
</dbReference>
<keyword evidence="9" id="KW-0492">Microsome</keyword>
<dbReference type="AlphaFoldDB" id="A0AA38HSF8"/>
<dbReference type="InterPro" id="IPR001128">
    <property type="entry name" value="Cyt_P450"/>
</dbReference>
<keyword evidence="12 15" id="KW-0503">Monooxygenase</keyword>
<dbReference type="GO" id="GO:0005506">
    <property type="term" value="F:iron ion binding"/>
    <property type="evidence" value="ECO:0007669"/>
    <property type="project" value="InterPro"/>
</dbReference>
<reference evidence="16" key="1">
    <citation type="journal article" date="2023" name="G3 (Bethesda)">
        <title>Whole genome assemblies of Zophobas morio and Tenebrio molitor.</title>
        <authorList>
            <person name="Kaur S."/>
            <person name="Stinson S.A."/>
            <person name="diCenzo G.C."/>
        </authorList>
    </citation>
    <scope>NUCLEOTIDE SEQUENCE</scope>
    <source>
        <strain evidence="16">QUZm001</strain>
    </source>
</reference>
<accession>A0AA38HSF8</accession>
<keyword evidence="11 14" id="KW-0408">Iron</keyword>
<keyword evidence="13" id="KW-0472">Membrane</keyword>
<evidence type="ECO:0000256" key="9">
    <source>
        <dbReference type="ARBA" id="ARBA00022848"/>
    </source>
</evidence>
<evidence type="ECO:0000256" key="6">
    <source>
        <dbReference type="ARBA" id="ARBA00022617"/>
    </source>
</evidence>
<evidence type="ECO:0000256" key="1">
    <source>
        <dbReference type="ARBA" id="ARBA00001971"/>
    </source>
</evidence>
<evidence type="ECO:0000256" key="7">
    <source>
        <dbReference type="ARBA" id="ARBA00022723"/>
    </source>
</evidence>
<dbReference type="PRINTS" id="PR00465">
    <property type="entry name" value="EP450IV"/>
</dbReference>
<dbReference type="GO" id="GO:0016705">
    <property type="term" value="F:oxidoreductase activity, acting on paired donors, with incorporation or reduction of molecular oxygen"/>
    <property type="evidence" value="ECO:0007669"/>
    <property type="project" value="InterPro"/>
</dbReference>
<feature type="binding site" description="axial binding residue" evidence="14">
    <location>
        <position position="449"/>
    </location>
    <ligand>
        <name>heme</name>
        <dbReference type="ChEBI" id="CHEBI:30413"/>
    </ligand>
    <ligandPart>
        <name>Fe</name>
        <dbReference type="ChEBI" id="CHEBI:18248"/>
    </ligandPart>
</feature>
<dbReference type="GO" id="GO:0005789">
    <property type="term" value="C:endoplasmic reticulum membrane"/>
    <property type="evidence" value="ECO:0007669"/>
    <property type="project" value="UniProtKB-SubCell"/>
</dbReference>
<keyword evidence="6 14" id="KW-0349">Heme</keyword>
<dbReference type="Proteomes" id="UP001168821">
    <property type="component" value="Unassembled WGS sequence"/>
</dbReference>
<evidence type="ECO:0000256" key="2">
    <source>
        <dbReference type="ARBA" id="ARBA00003690"/>
    </source>
</evidence>
<evidence type="ECO:0000256" key="15">
    <source>
        <dbReference type="RuleBase" id="RU000461"/>
    </source>
</evidence>
<dbReference type="PANTHER" id="PTHR24291">
    <property type="entry name" value="CYTOCHROME P450 FAMILY 4"/>
    <property type="match status" value="1"/>
</dbReference>
<evidence type="ECO:0000256" key="8">
    <source>
        <dbReference type="ARBA" id="ARBA00022824"/>
    </source>
</evidence>
<comment type="caution">
    <text evidence="16">The sequence shown here is derived from an EMBL/GenBank/DDBJ whole genome shotgun (WGS) entry which is preliminary data.</text>
</comment>
<protein>
    <recommendedName>
        <fullName evidence="18">Cytochrome P450 4C1</fullName>
    </recommendedName>
</protein>
<proteinExistence type="inferred from homology"/>
<evidence type="ECO:0000256" key="14">
    <source>
        <dbReference type="PIRSR" id="PIRSR602403-1"/>
    </source>
</evidence>
<gene>
    <name evidence="16" type="ORF">Zmor_025638</name>
</gene>
<evidence type="ECO:0000313" key="17">
    <source>
        <dbReference type="Proteomes" id="UP001168821"/>
    </source>
</evidence>
<evidence type="ECO:0000256" key="13">
    <source>
        <dbReference type="ARBA" id="ARBA00023136"/>
    </source>
</evidence>
<comment type="similarity">
    <text evidence="5 15">Belongs to the cytochrome P450 family.</text>
</comment>
<keyword evidence="8" id="KW-0256">Endoplasmic reticulum</keyword>
<dbReference type="PRINTS" id="PR00385">
    <property type="entry name" value="P450"/>
</dbReference>
<evidence type="ECO:0000256" key="3">
    <source>
        <dbReference type="ARBA" id="ARBA00004174"/>
    </source>
</evidence>
<comment type="function">
    <text evidence="2">May be involved in the metabolism of insect hormones and in the breakdown of synthetic insecticides.</text>
</comment>
<dbReference type="PROSITE" id="PS00086">
    <property type="entry name" value="CYTOCHROME_P450"/>
    <property type="match status" value="1"/>
</dbReference>
<evidence type="ECO:0008006" key="18">
    <source>
        <dbReference type="Google" id="ProtNLM"/>
    </source>
</evidence>
<dbReference type="GO" id="GO:0004497">
    <property type="term" value="F:monooxygenase activity"/>
    <property type="evidence" value="ECO:0007669"/>
    <property type="project" value="UniProtKB-KW"/>
</dbReference>
<evidence type="ECO:0000256" key="12">
    <source>
        <dbReference type="ARBA" id="ARBA00023033"/>
    </source>
</evidence>
<sequence length="504" mass="58332">MLLAATFFISVLLIGGFYLLKRIKTLAYNYVYMSKLPGPPPDGIFIGNMSYLQTSPENLFVRLREAMKNFYPIYKLYACHKIGANILSPEDCELIMSNPAHNTKAQLYDLLHNWLNDGLLTSNGLKWQTRRKILTPAFHFNILQDFVQIFNEESQELVNIFKKECKKSYVNVTPHVTQFTLKTIAETAMGSKLNFKTQEDNDYKQAVYDVGKILLYRLVHPWFVLKFFNFFSPWYLQERKLTNILHDFTKQVIKEREENFDHDALPQEQHDVYLGKRRMAMLDLLLSAKHKDGIIDNEGIQEEVDTFMFEGHDTTAAALSFALMLLACHKESQNLILQEMAEVLGDLHKKPSQNDLQSMRYLERCLKESLRLYPSVFFIARALGEDMKTFSGYLLPKDTIVIMHIYDIHHNPDIYPDPEKFDPDRFLPENSQNRHPYAYLPFSAGARNCIGQKFAILELKAAVCAILANFVLEPVDTPETITLIADIILRTKEPIKIKLIPRSN</sequence>
<comment type="cofactor">
    <cofactor evidence="1 14">
        <name>heme</name>
        <dbReference type="ChEBI" id="CHEBI:30413"/>
    </cofactor>
</comment>
<evidence type="ECO:0000256" key="5">
    <source>
        <dbReference type="ARBA" id="ARBA00010617"/>
    </source>
</evidence>
<dbReference type="SMR" id="A0AA38HSF8"/>
<organism evidence="16 17">
    <name type="scientific">Zophobas morio</name>
    <dbReference type="NCBI Taxonomy" id="2755281"/>
    <lineage>
        <taxon>Eukaryota</taxon>
        <taxon>Metazoa</taxon>
        <taxon>Ecdysozoa</taxon>
        <taxon>Arthropoda</taxon>
        <taxon>Hexapoda</taxon>
        <taxon>Insecta</taxon>
        <taxon>Pterygota</taxon>
        <taxon>Neoptera</taxon>
        <taxon>Endopterygota</taxon>
        <taxon>Coleoptera</taxon>
        <taxon>Polyphaga</taxon>
        <taxon>Cucujiformia</taxon>
        <taxon>Tenebrionidae</taxon>
        <taxon>Zophobas</taxon>
    </lineage>
</organism>
<comment type="subcellular location">
    <subcellularLocation>
        <location evidence="4">Endoplasmic reticulum membrane</location>
        <topology evidence="4">Peripheral membrane protein</topology>
    </subcellularLocation>
    <subcellularLocation>
        <location evidence="3">Microsome membrane</location>
        <topology evidence="3">Peripheral membrane protein</topology>
    </subcellularLocation>
</comment>
<dbReference type="InterPro" id="IPR036396">
    <property type="entry name" value="Cyt_P450_sf"/>
</dbReference>
<dbReference type="GO" id="GO:0020037">
    <property type="term" value="F:heme binding"/>
    <property type="evidence" value="ECO:0007669"/>
    <property type="project" value="InterPro"/>
</dbReference>
<keyword evidence="7 14" id="KW-0479">Metal-binding</keyword>